<keyword evidence="3" id="KW-0808">Transferase</keyword>
<dbReference type="GO" id="GO:0016758">
    <property type="term" value="F:hexosyltransferase activity"/>
    <property type="evidence" value="ECO:0007669"/>
    <property type="project" value="InterPro"/>
</dbReference>
<feature type="transmembrane region" description="Helical" evidence="8">
    <location>
        <begin position="211"/>
        <end position="234"/>
    </location>
</feature>
<evidence type="ECO:0000256" key="5">
    <source>
        <dbReference type="ARBA" id="ARBA00022989"/>
    </source>
</evidence>
<feature type="transmembrane region" description="Helical" evidence="8">
    <location>
        <begin position="240"/>
        <end position="265"/>
    </location>
</feature>
<evidence type="ECO:0000313" key="10">
    <source>
        <dbReference type="Proteomes" id="UP000238348"/>
    </source>
</evidence>
<keyword evidence="6 8" id="KW-0472">Membrane</keyword>
<evidence type="ECO:0000313" key="9">
    <source>
        <dbReference type="EMBL" id="AUX47275.1"/>
    </source>
</evidence>
<evidence type="ECO:0000256" key="7">
    <source>
        <dbReference type="ARBA" id="ARBA00024033"/>
    </source>
</evidence>
<evidence type="ECO:0000256" key="1">
    <source>
        <dbReference type="ARBA" id="ARBA00004651"/>
    </source>
</evidence>
<dbReference type="Pfam" id="PF09594">
    <property type="entry name" value="GT87"/>
    <property type="match status" value="1"/>
</dbReference>
<feature type="transmembrane region" description="Helical" evidence="8">
    <location>
        <begin position="385"/>
        <end position="403"/>
    </location>
</feature>
<evidence type="ECO:0000256" key="3">
    <source>
        <dbReference type="ARBA" id="ARBA00022679"/>
    </source>
</evidence>
<evidence type="ECO:0000256" key="4">
    <source>
        <dbReference type="ARBA" id="ARBA00022692"/>
    </source>
</evidence>
<evidence type="ECO:0000256" key="2">
    <source>
        <dbReference type="ARBA" id="ARBA00022475"/>
    </source>
</evidence>
<keyword evidence="2" id="KW-1003">Cell membrane</keyword>
<reference evidence="9 10" key="1">
    <citation type="submission" date="2015-09" db="EMBL/GenBank/DDBJ databases">
        <title>Sorangium comparison.</title>
        <authorList>
            <person name="Zaburannyi N."/>
            <person name="Bunk B."/>
            <person name="Overmann J."/>
            <person name="Mueller R."/>
        </authorList>
    </citation>
    <scope>NUCLEOTIDE SEQUENCE [LARGE SCALE GENOMIC DNA]</scope>
    <source>
        <strain evidence="9 10">So ce26</strain>
    </source>
</reference>
<name>A0A2L0F6T0_SORCE</name>
<dbReference type="AlphaFoldDB" id="A0A2L0F6T0"/>
<evidence type="ECO:0008006" key="11">
    <source>
        <dbReference type="Google" id="ProtNLM"/>
    </source>
</evidence>
<feature type="transmembrane region" description="Helical" evidence="8">
    <location>
        <begin position="307"/>
        <end position="330"/>
    </location>
</feature>
<sequence>MPRQNVRLVTAILATLKARLSSDPWYYAAAFVFCAGAAWLCVLDIVLKQPVAIDFKSFYTAAVAASRGLDVYDVKVLEGIASEKHLPHKVTFPYLYPPFFAYVFSWFSRLRPGTAQGLWSGLAVVSYGVAAVCAMVAIRSASRDRDGAAGAPAVGAARAPAVTTALIAFVVLLTWTLNLRNSLAMGQVNPLVLMFLCAALALFFSGKDLPAGLALSVAAGIKVTPILLAVPWLLQRRFRALAGLAAGFAALFLVSLPLGAAPAWIEFLKRLPRMSHGATIPGLFSPGTVPNFSLAGFYTRLFASDTAAVKVASVVTILLLLGATLALGLGGGAPSPSRWLRMLLPLLVTMIVASPFTYVHHVLYLFPAALFALDRATKQERLLEMGALLALISLATIDFPYVYERFKAPLPPLVLSMNLYVLLVLYGLGLYMLWRERRAEAAASGAIAAPARERESAVVPASGAAEPSQQVSA</sequence>
<evidence type="ECO:0000256" key="6">
    <source>
        <dbReference type="ARBA" id="ARBA00023136"/>
    </source>
</evidence>
<keyword evidence="5 8" id="KW-1133">Transmembrane helix</keyword>
<feature type="transmembrane region" description="Helical" evidence="8">
    <location>
        <begin position="90"/>
        <end position="107"/>
    </location>
</feature>
<comment type="subcellular location">
    <subcellularLocation>
        <location evidence="1">Cell membrane</location>
        <topology evidence="1">Multi-pass membrane protein</topology>
    </subcellularLocation>
</comment>
<dbReference type="Proteomes" id="UP000238348">
    <property type="component" value="Chromosome"/>
</dbReference>
<feature type="transmembrane region" description="Helical" evidence="8">
    <location>
        <begin position="159"/>
        <end position="177"/>
    </location>
</feature>
<protein>
    <recommendedName>
        <fullName evidence="11">DUF2029 domain-containing protein</fullName>
    </recommendedName>
</protein>
<proteinExistence type="inferred from homology"/>
<feature type="transmembrane region" description="Helical" evidence="8">
    <location>
        <begin position="119"/>
        <end position="138"/>
    </location>
</feature>
<evidence type="ECO:0000256" key="8">
    <source>
        <dbReference type="SAM" id="Phobius"/>
    </source>
</evidence>
<organism evidence="9 10">
    <name type="scientific">Sorangium cellulosum</name>
    <name type="common">Polyangium cellulosum</name>
    <dbReference type="NCBI Taxonomy" id="56"/>
    <lineage>
        <taxon>Bacteria</taxon>
        <taxon>Pseudomonadati</taxon>
        <taxon>Myxococcota</taxon>
        <taxon>Polyangia</taxon>
        <taxon>Polyangiales</taxon>
        <taxon>Polyangiaceae</taxon>
        <taxon>Sorangium</taxon>
    </lineage>
</organism>
<dbReference type="InterPro" id="IPR018584">
    <property type="entry name" value="GT87"/>
</dbReference>
<accession>A0A2L0F6T0</accession>
<gene>
    <name evidence="9" type="ORF">SOCE26_087930</name>
</gene>
<feature type="transmembrane region" description="Helical" evidence="8">
    <location>
        <begin position="183"/>
        <end position="204"/>
    </location>
</feature>
<comment type="similarity">
    <text evidence="7">Belongs to the glycosyltransferase 87 family.</text>
</comment>
<feature type="transmembrane region" description="Helical" evidence="8">
    <location>
        <begin position="415"/>
        <end position="434"/>
    </location>
</feature>
<feature type="transmembrane region" description="Helical" evidence="8">
    <location>
        <begin position="342"/>
        <end position="373"/>
    </location>
</feature>
<keyword evidence="4 8" id="KW-0812">Transmembrane</keyword>
<feature type="transmembrane region" description="Helical" evidence="8">
    <location>
        <begin position="25"/>
        <end position="47"/>
    </location>
</feature>
<dbReference type="EMBL" id="CP012673">
    <property type="protein sequence ID" value="AUX47275.1"/>
    <property type="molecule type" value="Genomic_DNA"/>
</dbReference>
<dbReference type="GO" id="GO:0005886">
    <property type="term" value="C:plasma membrane"/>
    <property type="evidence" value="ECO:0007669"/>
    <property type="project" value="UniProtKB-SubCell"/>
</dbReference>